<evidence type="ECO:0000313" key="3">
    <source>
        <dbReference type="Proteomes" id="UP000595197"/>
    </source>
</evidence>
<accession>A0ABX7BIC4</accession>
<keyword evidence="2" id="KW-0614">Plasmid</keyword>
<gene>
    <name evidence="2" type="ORF">IGS68_33705</name>
</gene>
<organism evidence="2 3">
    <name type="scientific">Skermanella cutis</name>
    <dbReference type="NCBI Taxonomy" id="2775420"/>
    <lineage>
        <taxon>Bacteria</taxon>
        <taxon>Pseudomonadati</taxon>
        <taxon>Pseudomonadota</taxon>
        <taxon>Alphaproteobacteria</taxon>
        <taxon>Rhodospirillales</taxon>
        <taxon>Azospirillaceae</taxon>
        <taxon>Skermanella</taxon>
    </lineage>
</organism>
<reference evidence="2" key="1">
    <citation type="submission" date="2021-02" db="EMBL/GenBank/DDBJ databases">
        <title>Skermanella TT6 skin isolate.</title>
        <authorList>
            <person name="Lee K."/>
            <person name="Ganzorig M."/>
        </authorList>
    </citation>
    <scope>NUCLEOTIDE SEQUENCE</scope>
    <source>
        <strain evidence="2">TT6</strain>
    </source>
</reference>
<protein>
    <submittedName>
        <fullName evidence="2">Uncharacterized protein</fullName>
    </submittedName>
</protein>
<dbReference type="RefSeq" id="WP_201083749.1">
    <property type="nucleotide sequence ID" value="NZ_CP067423.1"/>
</dbReference>
<dbReference type="EMBL" id="CP067423">
    <property type="protein sequence ID" value="QQP93875.1"/>
    <property type="molecule type" value="Genomic_DNA"/>
</dbReference>
<evidence type="ECO:0000313" key="2">
    <source>
        <dbReference type="EMBL" id="QQP93875.1"/>
    </source>
</evidence>
<name>A0ABX7BIC4_9PROT</name>
<feature type="compositionally biased region" description="Basic and acidic residues" evidence="1">
    <location>
        <begin position="28"/>
        <end position="58"/>
    </location>
</feature>
<keyword evidence="3" id="KW-1185">Reference proteome</keyword>
<dbReference type="Proteomes" id="UP000595197">
    <property type="component" value="Plasmid pTT6-3"/>
</dbReference>
<evidence type="ECO:0000256" key="1">
    <source>
        <dbReference type="SAM" id="MobiDB-lite"/>
    </source>
</evidence>
<geneLocation type="plasmid" evidence="2 3">
    <name>pTT6-3</name>
</geneLocation>
<proteinExistence type="predicted"/>
<sequence>MAKGKYIEEVDPLGQPTHGNEQPTGTGAHERNRIQQERESQDNKTKGNEGRKAGYDKA</sequence>
<feature type="region of interest" description="Disordered" evidence="1">
    <location>
        <begin position="1"/>
        <end position="58"/>
    </location>
</feature>